<dbReference type="Proteomes" id="UP000050761">
    <property type="component" value="Unassembled WGS sequence"/>
</dbReference>
<keyword evidence="3" id="KW-1185">Reference proteome</keyword>
<evidence type="ECO:0000256" key="1">
    <source>
        <dbReference type="SAM" id="MobiDB-lite"/>
    </source>
</evidence>
<evidence type="ECO:0000313" key="3">
    <source>
        <dbReference type="Proteomes" id="UP000050761"/>
    </source>
</evidence>
<gene>
    <name evidence="2" type="ORF">HPBE_LOCUS20928</name>
</gene>
<reference evidence="4" key="2">
    <citation type="submission" date="2019-09" db="UniProtKB">
        <authorList>
            <consortium name="WormBaseParasite"/>
        </authorList>
    </citation>
    <scope>IDENTIFICATION</scope>
</reference>
<dbReference type="WBParaSite" id="HPBE_0002092901-mRNA-1">
    <property type="protein sequence ID" value="HPBE_0002092901-mRNA-1"/>
    <property type="gene ID" value="HPBE_0002092901"/>
</dbReference>
<accession>A0A3P8B5H2</accession>
<protein>
    <submittedName>
        <fullName evidence="4">BBSome-interacting protein 1</fullName>
    </submittedName>
</protein>
<reference evidence="2 3" key="1">
    <citation type="submission" date="2018-11" db="EMBL/GenBank/DDBJ databases">
        <authorList>
            <consortium name="Pathogen Informatics"/>
        </authorList>
    </citation>
    <scope>NUCLEOTIDE SEQUENCE [LARGE SCALE GENOMIC DNA]</scope>
</reference>
<organism evidence="3 4">
    <name type="scientific">Heligmosomoides polygyrus</name>
    <name type="common">Parasitic roundworm</name>
    <dbReference type="NCBI Taxonomy" id="6339"/>
    <lineage>
        <taxon>Eukaryota</taxon>
        <taxon>Metazoa</taxon>
        <taxon>Ecdysozoa</taxon>
        <taxon>Nematoda</taxon>
        <taxon>Chromadorea</taxon>
        <taxon>Rhabditida</taxon>
        <taxon>Rhabditina</taxon>
        <taxon>Rhabditomorpha</taxon>
        <taxon>Strongyloidea</taxon>
        <taxon>Heligmosomidae</taxon>
        <taxon>Heligmosomoides</taxon>
    </lineage>
</organism>
<feature type="compositionally biased region" description="Basic and acidic residues" evidence="1">
    <location>
        <begin position="63"/>
        <end position="77"/>
    </location>
</feature>
<feature type="region of interest" description="Disordered" evidence="1">
    <location>
        <begin position="125"/>
        <end position="146"/>
    </location>
</feature>
<dbReference type="EMBL" id="UZAH01032552">
    <property type="protein sequence ID" value="VDP22507.1"/>
    <property type="molecule type" value="Genomic_DNA"/>
</dbReference>
<dbReference type="AlphaFoldDB" id="A0A183GEY3"/>
<name>A0A183GEY3_HELPZ</name>
<feature type="region of interest" description="Disordered" evidence="1">
    <location>
        <begin position="27"/>
        <end position="81"/>
    </location>
</feature>
<sequence>MTVVKQSPQVTEESEVQYFLRLARENMVGQDQEEDQSAPSSSRNDRVRKIQTKRNPSLLKVQVAEKDLTSSKVKESDSEPLQQREIYEMETALVSFPFRHIGFAPIDARPKMICVFEQDSGQAGRHYSNSCNSQRKPATESGRGSWQMREVPQVLRDEVLKGAHHRALCPMPDMKRELRGRIDMKKEELEALKSKGPSHL</sequence>
<feature type="compositionally biased region" description="Polar residues" evidence="1">
    <location>
        <begin position="127"/>
        <end position="136"/>
    </location>
</feature>
<evidence type="ECO:0000313" key="4">
    <source>
        <dbReference type="WBParaSite" id="HPBE_0002092901-mRNA-1"/>
    </source>
</evidence>
<proteinExistence type="predicted"/>
<accession>A0A183GEY3</accession>
<evidence type="ECO:0000313" key="2">
    <source>
        <dbReference type="EMBL" id="VDP22507.1"/>
    </source>
</evidence>